<name>A0A2W5Z9A5_9BACT</name>
<evidence type="ECO:0000313" key="8">
    <source>
        <dbReference type="Proteomes" id="UP000606991"/>
    </source>
</evidence>
<dbReference type="EMBL" id="QHBU01000088">
    <property type="protein sequence ID" value="PZR81920.1"/>
    <property type="molecule type" value="Genomic_DNA"/>
</dbReference>
<dbReference type="InterPro" id="IPR036428">
    <property type="entry name" value="PCD_sf"/>
</dbReference>
<evidence type="ECO:0000256" key="3">
    <source>
        <dbReference type="ARBA" id="ARBA00013252"/>
    </source>
</evidence>
<comment type="similarity">
    <text evidence="2">Belongs to the pterin-4-alpha-carbinolamine dehydratase family.</text>
</comment>
<sequence length="105" mass="11703">MAASDRPAALTPEDAYRALKAHPAWIVERDRIHRDLRFGSFTAAMEFVNRVAAVAESVGHHPNVRLHEWCFVELEIYSHVSGGLTARDVELATAIDAIIDERPPT</sequence>
<accession>A0A934N5M0</accession>
<evidence type="ECO:0000256" key="1">
    <source>
        <dbReference type="ARBA" id="ARBA00001554"/>
    </source>
</evidence>
<reference evidence="6" key="2">
    <citation type="submission" date="2018-05" db="EMBL/GenBank/DDBJ databases">
        <authorList>
            <person name="Ferrari B."/>
        </authorList>
    </citation>
    <scope>NUCLEOTIDE SEQUENCE</scope>
    <source>
        <strain evidence="6">RRmetagenome_bin12</strain>
    </source>
</reference>
<evidence type="ECO:0000256" key="4">
    <source>
        <dbReference type="ARBA" id="ARBA00023239"/>
    </source>
</evidence>
<reference evidence="5 8" key="3">
    <citation type="submission" date="2020-10" db="EMBL/GenBank/DDBJ databases">
        <title>Ca. Dormibacterota MAGs.</title>
        <authorList>
            <person name="Montgomery K."/>
        </authorList>
    </citation>
    <scope>NUCLEOTIDE SEQUENCE [LARGE SCALE GENOMIC DNA]</scope>
    <source>
        <strain evidence="5">SC8812_S17_18</strain>
    </source>
</reference>
<dbReference type="Gene3D" id="3.30.1360.20">
    <property type="entry name" value="Transcriptional coactivator/pterin dehydratase"/>
    <property type="match status" value="1"/>
</dbReference>
<evidence type="ECO:0000313" key="5">
    <source>
        <dbReference type="EMBL" id="MBJ7594454.1"/>
    </source>
</evidence>
<reference evidence="6 7" key="1">
    <citation type="journal article" date="2017" name="Nature">
        <title>Atmospheric trace gases support primary production in Antarctic desert surface soil.</title>
        <authorList>
            <person name="Ji M."/>
            <person name="Greening C."/>
            <person name="Vanwonterghem I."/>
            <person name="Carere C.R."/>
            <person name="Bay S.K."/>
            <person name="Steen J.A."/>
            <person name="Montgomery K."/>
            <person name="Lines T."/>
            <person name="Beardall J."/>
            <person name="van Dorst J."/>
            <person name="Snape I."/>
            <person name="Stott M.B."/>
            <person name="Hugenholtz P."/>
            <person name="Ferrari B.C."/>
        </authorList>
    </citation>
    <scope>NUCLEOTIDE SEQUENCE [LARGE SCALE GENOMIC DNA]</scope>
    <source>
        <strain evidence="6">RRmetagenome_bin12</strain>
    </source>
</reference>
<dbReference type="PANTHER" id="PTHR12599:SF0">
    <property type="entry name" value="PTERIN-4-ALPHA-CARBINOLAMINE DEHYDRATASE"/>
    <property type="match status" value="1"/>
</dbReference>
<dbReference type="EC" id="4.2.1.96" evidence="3"/>
<dbReference type="Proteomes" id="UP000248724">
    <property type="component" value="Unassembled WGS sequence"/>
</dbReference>
<dbReference type="SUPFAM" id="SSF55248">
    <property type="entry name" value="PCD-like"/>
    <property type="match status" value="1"/>
</dbReference>
<dbReference type="RefSeq" id="WP_337310669.1">
    <property type="nucleotide sequence ID" value="NZ_JAEKNS010000068.1"/>
</dbReference>
<protein>
    <recommendedName>
        <fullName evidence="3">4a-hydroxytetrahydrobiopterin dehydratase</fullName>
        <ecNumber evidence="3">4.2.1.96</ecNumber>
    </recommendedName>
</protein>
<gene>
    <name evidence="6" type="ORF">DLM65_04940</name>
    <name evidence="5" type="ORF">JF886_06240</name>
</gene>
<dbReference type="PANTHER" id="PTHR12599">
    <property type="entry name" value="PTERIN-4-ALPHA-CARBINOLAMINE DEHYDRATASE"/>
    <property type="match status" value="1"/>
</dbReference>
<dbReference type="GO" id="GO:0006729">
    <property type="term" value="P:tetrahydrobiopterin biosynthetic process"/>
    <property type="evidence" value="ECO:0007669"/>
    <property type="project" value="InterPro"/>
</dbReference>
<accession>A0A2W5Z9A5</accession>
<dbReference type="Proteomes" id="UP000606991">
    <property type="component" value="Unassembled WGS sequence"/>
</dbReference>
<evidence type="ECO:0000256" key="2">
    <source>
        <dbReference type="ARBA" id="ARBA00006472"/>
    </source>
</evidence>
<evidence type="ECO:0000313" key="6">
    <source>
        <dbReference type="EMBL" id="PZR81920.1"/>
    </source>
</evidence>
<comment type="caution">
    <text evidence="6">The sequence shown here is derived from an EMBL/GenBank/DDBJ whole genome shotgun (WGS) entry which is preliminary data.</text>
</comment>
<organism evidence="6 7">
    <name type="scientific">Candidatus Aeolococcus gillhamiae</name>
    <dbReference type="NCBI Taxonomy" id="3127015"/>
    <lineage>
        <taxon>Bacteria</taxon>
        <taxon>Bacillati</taxon>
        <taxon>Candidatus Dormiibacterota</taxon>
        <taxon>Candidatus Dormibacteria</taxon>
        <taxon>Candidatus Aeolococcales</taxon>
        <taxon>Candidatus Aeolococcaceae</taxon>
        <taxon>Candidatus Aeolococcus</taxon>
    </lineage>
</organism>
<proteinExistence type="inferred from homology"/>
<dbReference type="AlphaFoldDB" id="A0A2W5Z9A5"/>
<dbReference type="EMBL" id="JAEKNS010000068">
    <property type="protein sequence ID" value="MBJ7594454.1"/>
    <property type="molecule type" value="Genomic_DNA"/>
</dbReference>
<dbReference type="Pfam" id="PF01329">
    <property type="entry name" value="Pterin_4a"/>
    <property type="match status" value="1"/>
</dbReference>
<evidence type="ECO:0000313" key="7">
    <source>
        <dbReference type="Proteomes" id="UP000248724"/>
    </source>
</evidence>
<comment type="catalytic activity">
    <reaction evidence="1">
        <text>(4aS,6R)-4a-hydroxy-L-erythro-5,6,7,8-tetrahydrobiopterin = (6R)-L-erythro-6,7-dihydrobiopterin + H2O</text>
        <dbReference type="Rhea" id="RHEA:11920"/>
        <dbReference type="ChEBI" id="CHEBI:15377"/>
        <dbReference type="ChEBI" id="CHEBI:15642"/>
        <dbReference type="ChEBI" id="CHEBI:43120"/>
        <dbReference type="EC" id="4.2.1.96"/>
    </reaction>
</comment>
<keyword evidence="4" id="KW-0456">Lyase</keyword>
<dbReference type="GO" id="GO:0008124">
    <property type="term" value="F:4-alpha-hydroxytetrahydrobiopterin dehydratase activity"/>
    <property type="evidence" value="ECO:0007669"/>
    <property type="project" value="UniProtKB-EC"/>
</dbReference>
<dbReference type="CDD" id="cd00488">
    <property type="entry name" value="PCD_DCoH"/>
    <property type="match status" value="1"/>
</dbReference>
<dbReference type="InterPro" id="IPR001533">
    <property type="entry name" value="Pterin_deHydtase"/>
</dbReference>